<evidence type="ECO:0000313" key="25">
    <source>
        <dbReference type="Proteomes" id="UP001163823"/>
    </source>
</evidence>
<evidence type="ECO:0000259" key="23">
    <source>
        <dbReference type="PROSITE" id="PS50011"/>
    </source>
</evidence>
<evidence type="ECO:0000256" key="14">
    <source>
        <dbReference type="ARBA" id="ARBA00022840"/>
    </source>
</evidence>
<feature type="signal peptide" evidence="22">
    <location>
        <begin position="1"/>
        <end position="28"/>
    </location>
</feature>
<reference evidence="24" key="1">
    <citation type="journal article" date="2023" name="Science">
        <title>Elucidation of the pathway for biosynthesis of saponin adjuvants from the soapbark tree.</title>
        <authorList>
            <person name="Reed J."/>
            <person name="Orme A."/>
            <person name="El-Demerdash A."/>
            <person name="Owen C."/>
            <person name="Martin L.B.B."/>
            <person name="Misra R.C."/>
            <person name="Kikuchi S."/>
            <person name="Rejzek M."/>
            <person name="Martin A.C."/>
            <person name="Harkess A."/>
            <person name="Leebens-Mack J."/>
            <person name="Louveau T."/>
            <person name="Stephenson M.J."/>
            <person name="Osbourn A."/>
        </authorList>
    </citation>
    <scope>NUCLEOTIDE SEQUENCE</scope>
    <source>
        <strain evidence="24">S10</strain>
    </source>
</reference>
<dbReference type="SMART" id="SM00220">
    <property type="entry name" value="S_TKc"/>
    <property type="match status" value="1"/>
</dbReference>
<comment type="subcellular location">
    <subcellularLocation>
        <location evidence="1">Cell membrane</location>
        <topology evidence="1">Single-pass membrane protein</topology>
    </subcellularLocation>
</comment>
<feature type="domain" description="Protein kinase" evidence="23">
    <location>
        <begin position="447"/>
        <end position="700"/>
    </location>
</feature>
<keyword evidence="11" id="KW-0677">Repeat</keyword>
<evidence type="ECO:0000256" key="17">
    <source>
        <dbReference type="ARBA" id="ARBA00023170"/>
    </source>
</evidence>
<dbReference type="InterPro" id="IPR003591">
    <property type="entry name" value="Leu-rich_rpt_typical-subtyp"/>
</dbReference>
<evidence type="ECO:0000256" key="13">
    <source>
        <dbReference type="ARBA" id="ARBA00022777"/>
    </source>
</evidence>
<evidence type="ECO:0000256" key="5">
    <source>
        <dbReference type="ARBA" id="ARBA00022527"/>
    </source>
</evidence>
<dbReference type="KEGG" id="qsa:O6P43_018979"/>
<keyword evidence="9" id="KW-0812">Transmembrane</keyword>
<dbReference type="InterPro" id="IPR017441">
    <property type="entry name" value="Protein_kinase_ATP_BS"/>
</dbReference>
<evidence type="ECO:0000256" key="1">
    <source>
        <dbReference type="ARBA" id="ARBA00004162"/>
    </source>
</evidence>
<evidence type="ECO:0000256" key="22">
    <source>
        <dbReference type="SAM" id="SignalP"/>
    </source>
</evidence>
<name>A0AAD7LHH3_QUISA</name>
<dbReference type="GO" id="GO:0004674">
    <property type="term" value="F:protein serine/threonine kinase activity"/>
    <property type="evidence" value="ECO:0007669"/>
    <property type="project" value="UniProtKB-KW"/>
</dbReference>
<keyword evidence="13 24" id="KW-0418">Kinase</keyword>
<dbReference type="PROSITE" id="PS50011">
    <property type="entry name" value="PROTEIN_KINASE_DOM"/>
    <property type="match status" value="1"/>
</dbReference>
<dbReference type="FunFam" id="1.10.510.10:FF:000358">
    <property type="entry name" value="Putative leucine-rich repeat receptor-like serine/threonine-protein kinase"/>
    <property type="match status" value="1"/>
</dbReference>
<keyword evidence="4" id="KW-1003">Cell membrane</keyword>
<evidence type="ECO:0000256" key="11">
    <source>
        <dbReference type="ARBA" id="ARBA00022737"/>
    </source>
</evidence>
<organism evidence="24 25">
    <name type="scientific">Quillaja saponaria</name>
    <name type="common">Soap bark tree</name>
    <dbReference type="NCBI Taxonomy" id="32244"/>
    <lineage>
        <taxon>Eukaryota</taxon>
        <taxon>Viridiplantae</taxon>
        <taxon>Streptophyta</taxon>
        <taxon>Embryophyta</taxon>
        <taxon>Tracheophyta</taxon>
        <taxon>Spermatophyta</taxon>
        <taxon>Magnoliopsida</taxon>
        <taxon>eudicotyledons</taxon>
        <taxon>Gunneridae</taxon>
        <taxon>Pentapetalae</taxon>
        <taxon>rosids</taxon>
        <taxon>fabids</taxon>
        <taxon>Fabales</taxon>
        <taxon>Quillajaceae</taxon>
        <taxon>Quillaja</taxon>
    </lineage>
</organism>
<dbReference type="InterPro" id="IPR008271">
    <property type="entry name" value="Ser/Thr_kinase_AS"/>
</dbReference>
<dbReference type="GO" id="GO:0005886">
    <property type="term" value="C:plasma membrane"/>
    <property type="evidence" value="ECO:0007669"/>
    <property type="project" value="UniProtKB-SubCell"/>
</dbReference>
<gene>
    <name evidence="24" type="ORF">O6P43_018979</name>
</gene>
<dbReference type="InterPro" id="IPR001611">
    <property type="entry name" value="Leu-rich_rpt"/>
</dbReference>
<dbReference type="InterPro" id="IPR000719">
    <property type="entry name" value="Prot_kinase_dom"/>
</dbReference>
<evidence type="ECO:0000256" key="19">
    <source>
        <dbReference type="ARBA" id="ARBA00047899"/>
    </source>
</evidence>
<dbReference type="SUPFAM" id="SSF56112">
    <property type="entry name" value="Protein kinase-like (PK-like)"/>
    <property type="match status" value="1"/>
</dbReference>
<dbReference type="InterPro" id="IPR051809">
    <property type="entry name" value="Plant_receptor-like_S/T_kinase"/>
</dbReference>
<accession>A0AAD7LHH3</accession>
<keyword evidence="5" id="KW-0723">Serine/threonine-protein kinase</keyword>
<dbReference type="InterPro" id="IPR055414">
    <property type="entry name" value="LRR_R13L4/SHOC2-like"/>
</dbReference>
<keyword evidence="12 21" id="KW-0547">Nucleotide-binding</keyword>
<dbReference type="InterPro" id="IPR011009">
    <property type="entry name" value="Kinase-like_dom_sf"/>
</dbReference>
<dbReference type="Proteomes" id="UP001163823">
    <property type="component" value="Chromosome 8"/>
</dbReference>
<evidence type="ECO:0000256" key="16">
    <source>
        <dbReference type="ARBA" id="ARBA00023136"/>
    </source>
</evidence>
<keyword evidence="8" id="KW-0808">Transferase</keyword>
<protein>
    <recommendedName>
        <fullName evidence="3">non-specific serine/threonine protein kinase</fullName>
        <ecNumber evidence="3">2.7.11.1</ecNumber>
    </recommendedName>
</protein>
<evidence type="ECO:0000256" key="4">
    <source>
        <dbReference type="ARBA" id="ARBA00022475"/>
    </source>
</evidence>
<dbReference type="InterPro" id="IPR013210">
    <property type="entry name" value="LRR_N_plant-typ"/>
</dbReference>
<dbReference type="EMBL" id="JARAOO010000008">
    <property type="protein sequence ID" value="KAJ7958219.1"/>
    <property type="molecule type" value="Genomic_DNA"/>
</dbReference>
<keyword evidence="14 21" id="KW-0067">ATP-binding</keyword>
<dbReference type="Pfam" id="PF00560">
    <property type="entry name" value="LRR_1"/>
    <property type="match status" value="2"/>
</dbReference>
<keyword evidence="7" id="KW-0433">Leucine-rich repeat</keyword>
<keyword evidence="15" id="KW-1133">Transmembrane helix</keyword>
<dbReference type="Gene3D" id="1.10.510.10">
    <property type="entry name" value="Transferase(Phosphotransferase) domain 1"/>
    <property type="match status" value="1"/>
</dbReference>
<evidence type="ECO:0000256" key="2">
    <source>
        <dbReference type="ARBA" id="ARBA00008684"/>
    </source>
</evidence>
<evidence type="ECO:0000256" key="8">
    <source>
        <dbReference type="ARBA" id="ARBA00022679"/>
    </source>
</evidence>
<dbReference type="SUPFAM" id="SSF52058">
    <property type="entry name" value="L domain-like"/>
    <property type="match status" value="2"/>
</dbReference>
<dbReference type="PROSITE" id="PS00108">
    <property type="entry name" value="PROTEIN_KINASE_ST"/>
    <property type="match status" value="1"/>
</dbReference>
<evidence type="ECO:0000256" key="15">
    <source>
        <dbReference type="ARBA" id="ARBA00022989"/>
    </source>
</evidence>
<dbReference type="Gene3D" id="3.80.10.10">
    <property type="entry name" value="Ribonuclease Inhibitor"/>
    <property type="match status" value="3"/>
</dbReference>
<comment type="similarity">
    <text evidence="2">Belongs to the protein kinase superfamily. Ser/Thr protein kinase family.</text>
</comment>
<evidence type="ECO:0000256" key="21">
    <source>
        <dbReference type="PROSITE-ProRule" id="PRU10141"/>
    </source>
</evidence>
<dbReference type="GO" id="GO:0005524">
    <property type="term" value="F:ATP binding"/>
    <property type="evidence" value="ECO:0007669"/>
    <property type="project" value="UniProtKB-UniRule"/>
</dbReference>
<dbReference type="Pfam" id="PF08263">
    <property type="entry name" value="LRRNT_2"/>
    <property type="match status" value="1"/>
</dbReference>
<sequence length="700" mass="76677">MGFFGHLLFHFALLVIPTIFKCFPGVESAALSIITDREALISFKSKLSYDGSNPLFSWNQNSILCNWTHVTCNKFGHRVVALDLSGLSLTGDISPHIGNMSFLRSLRLQNNQFTGMLPDQIGNLFRLRVLNLSSNSIQGTLHLNLSKLTELQILDVTANKFMGRIPEDMSFLTKLRVLKLGQNNLSGVIPPTIGNISSLTNMSFATNALSGGIPSDLGRLEKLMELDLTINNLSGTIPPSLYNLSSPVSLGLASNQLWGEIPDNVGDKLPNLLVVILCFNKFTGGIPGSLHNLTNIQVIRMAHNFMEGTVPPGLGNLPSLLMYNIGFNNFVSSGDGGLRFITSLTNSTHLSYLSVDDNQLEGVIPEAIGNLSKGLSKLYMGGNHIFGKIPASIGRLSGLRLLNLSYNAISGEIPPELGLLVELQTLKFGWKSDFRKYSKLSRATGNFNQESLIGNGGFGSVYKGYLSQGIAVAVKVLDTQRTEFGKSFFSECEALRNVRHRNIVRLITSCSSVDFKNMEFLALVYEYLSNGSLEDWIKGKRKHANGDGLNLLERLNVVIDVVCALDYLHHDSEVPVVHCDLKPSNILLDEFMTAKVGDFGLARLLMERSGDRYSISSTHVLKGSIGYIPPEYGLGAKPSVAGDVYSFGVMLLELFSGRCPTHDRFKEGRDLTSWVQSEFPANIVQVIDPELPLTHGKSSP</sequence>
<dbReference type="FunFam" id="3.80.10.10:FF:000383">
    <property type="entry name" value="Leucine-rich repeat receptor protein kinase EMS1"/>
    <property type="match status" value="1"/>
</dbReference>
<dbReference type="FunFam" id="3.80.10.10:FF:000095">
    <property type="entry name" value="LRR receptor-like serine/threonine-protein kinase GSO1"/>
    <property type="match status" value="1"/>
</dbReference>
<evidence type="ECO:0000256" key="10">
    <source>
        <dbReference type="ARBA" id="ARBA00022729"/>
    </source>
</evidence>
<evidence type="ECO:0000313" key="24">
    <source>
        <dbReference type="EMBL" id="KAJ7958219.1"/>
    </source>
</evidence>
<evidence type="ECO:0000256" key="12">
    <source>
        <dbReference type="ARBA" id="ARBA00022741"/>
    </source>
</evidence>
<evidence type="ECO:0000256" key="20">
    <source>
        <dbReference type="ARBA" id="ARBA00048679"/>
    </source>
</evidence>
<proteinExistence type="inferred from homology"/>
<comment type="catalytic activity">
    <reaction evidence="20">
        <text>L-seryl-[protein] + ATP = O-phospho-L-seryl-[protein] + ADP + H(+)</text>
        <dbReference type="Rhea" id="RHEA:17989"/>
        <dbReference type="Rhea" id="RHEA-COMP:9863"/>
        <dbReference type="Rhea" id="RHEA-COMP:11604"/>
        <dbReference type="ChEBI" id="CHEBI:15378"/>
        <dbReference type="ChEBI" id="CHEBI:29999"/>
        <dbReference type="ChEBI" id="CHEBI:30616"/>
        <dbReference type="ChEBI" id="CHEBI:83421"/>
        <dbReference type="ChEBI" id="CHEBI:456216"/>
        <dbReference type="EC" id="2.7.11.1"/>
    </reaction>
</comment>
<keyword evidence="17 24" id="KW-0675">Receptor</keyword>
<keyword evidence="25" id="KW-1185">Reference proteome</keyword>
<dbReference type="PROSITE" id="PS51450">
    <property type="entry name" value="LRR"/>
    <property type="match status" value="1"/>
</dbReference>
<evidence type="ECO:0000256" key="9">
    <source>
        <dbReference type="ARBA" id="ARBA00022692"/>
    </source>
</evidence>
<feature type="binding site" evidence="21">
    <location>
        <position position="475"/>
    </location>
    <ligand>
        <name>ATP</name>
        <dbReference type="ChEBI" id="CHEBI:30616"/>
    </ligand>
</feature>
<evidence type="ECO:0000256" key="6">
    <source>
        <dbReference type="ARBA" id="ARBA00022553"/>
    </source>
</evidence>
<dbReference type="EC" id="2.7.11.1" evidence="3"/>
<keyword evidence="16" id="KW-0472">Membrane</keyword>
<dbReference type="PANTHER" id="PTHR27008">
    <property type="entry name" value="OS04G0122200 PROTEIN"/>
    <property type="match status" value="1"/>
</dbReference>
<dbReference type="PROSITE" id="PS00107">
    <property type="entry name" value="PROTEIN_KINASE_ATP"/>
    <property type="match status" value="1"/>
</dbReference>
<dbReference type="PANTHER" id="PTHR27008:SF357">
    <property type="entry name" value="PROTEIN KINASE DOMAIN-CONTAINING PROTEIN"/>
    <property type="match status" value="1"/>
</dbReference>
<evidence type="ECO:0000256" key="7">
    <source>
        <dbReference type="ARBA" id="ARBA00022614"/>
    </source>
</evidence>
<feature type="chain" id="PRO_5042099240" description="non-specific serine/threonine protein kinase" evidence="22">
    <location>
        <begin position="29"/>
        <end position="700"/>
    </location>
</feature>
<evidence type="ECO:0000256" key="18">
    <source>
        <dbReference type="ARBA" id="ARBA00023180"/>
    </source>
</evidence>
<dbReference type="Gene3D" id="3.30.200.20">
    <property type="entry name" value="Phosphorylase Kinase, domain 1"/>
    <property type="match status" value="1"/>
</dbReference>
<evidence type="ECO:0000256" key="3">
    <source>
        <dbReference type="ARBA" id="ARBA00012513"/>
    </source>
</evidence>
<dbReference type="SMART" id="SM00369">
    <property type="entry name" value="LRR_TYP"/>
    <property type="match status" value="5"/>
</dbReference>
<keyword evidence="6" id="KW-0597">Phosphoprotein</keyword>
<comment type="caution">
    <text evidence="24">The sequence shown here is derived from an EMBL/GenBank/DDBJ whole genome shotgun (WGS) entry which is preliminary data.</text>
</comment>
<keyword evidence="10 22" id="KW-0732">Signal</keyword>
<dbReference type="InterPro" id="IPR032675">
    <property type="entry name" value="LRR_dom_sf"/>
</dbReference>
<dbReference type="Pfam" id="PF00069">
    <property type="entry name" value="Pkinase"/>
    <property type="match status" value="1"/>
</dbReference>
<dbReference type="AlphaFoldDB" id="A0AAD7LHH3"/>
<dbReference type="Pfam" id="PF23598">
    <property type="entry name" value="LRR_14"/>
    <property type="match status" value="1"/>
</dbReference>
<comment type="catalytic activity">
    <reaction evidence="19">
        <text>L-threonyl-[protein] + ATP = O-phospho-L-threonyl-[protein] + ADP + H(+)</text>
        <dbReference type="Rhea" id="RHEA:46608"/>
        <dbReference type="Rhea" id="RHEA-COMP:11060"/>
        <dbReference type="Rhea" id="RHEA-COMP:11605"/>
        <dbReference type="ChEBI" id="CHEBI:15378"/>
        <dbReference type="ChEBI" id="CHEBI:30013"/>
        <dbReference type="ChEBI" id="CHEBI:30616"/>
        <dbReference type="ChEBI" id="CHEBI:61977"/>
        <dbReference type="ChEBI" id="CHEBI:456216"/>
        <dbReference type="EC" id="2.7.11.1"/>
    </reaction>
</comment>
<keyword evidence="18" id="KW-0325">Glycoprotein</keyword>